<organism evidence="1 2">
    <name type="scientific">Phytophthora megakarya</name>
    <dbReference type="NCBI Taxonomy" id="4795"/>
    <lineage>
        <taxon>Eukaryota</taxon>
        <taxon>Sar</taxon>
        <taxon>Stramenopiles</taxon>
        <taxon>Oomycota</taxon>
        <taxon>Peronosporomycetes</taxon>
        <taxon>Peronosporales</taxon>
        <taxon>Peronosporaceae</taxon>
        <taxon>Phytophthora</taxon>
    </lineage>
</organism>
<protein>
    <submittedName>
        <fullName evidence="1">Uncharacterized protein</fullName>
    </submittedName>
</protein>
<keyword evidence="2" id="KW-1185">Reference proteome</keyword>
<sequence length="149" mass="16888">MVNNIPQMVMTLLYKNIHLPSGDESEFEAKRRRSILLKTNQFIARLPRSTWSRINDYPLLFIATTYEGQMLNISAVAENAPKVAGGNIRMGLDHNTREGLSVCGRCHFLRCSHETCRYNNMTCSDYKVRGHVAFECVQPRPINNGGKNG</sequence>
<proteinExistence type="predicted"/>
<comment type="caution">
    <text evidence="1">The sequence shown here is derived from an EMBL/GenBank/DDBJ whole genome shotgun (WGS) entry which is preliminary data.</text>
</comment>
<name>A0A225WPM9_9STRA</name>
<evidence type="ECO:0000313" key="2">
    <source>
        <dbReference type="Proteomes" id="UP000198211"/>
    </source>
</evidence>
<reference evidence="2" key="1">
    <citation type="submission" date="2017-03" db="EMBL/GenBank/DDBJ databases">
        <title>Phytopthora megakarya and P. palmivora, two closely related causual agents of cacao black pod achieved similar genome size and gene model numbers by different mechanisms.</title>
        <authorList>
            <person name="Ali S."/>
            <person name="Shao J."/>
            <person name="Larry D.J."/>
            <person name="Kronmiller B."/>
            <person name="Shen D."/>
            <person name="Strem M.D."/>
            <person name="Melnick R.L."/>
            <person name="Guiltinan M.J."/>
            <person name="Tyler B.M."/>
            <person name="Meinhardt L.W."/>
            <person name="Bailey B.A."/>
        </authorList>
    </citation>
    <scope>NUCLEOTIDE SEQUENCE [LARGE SCALE GENOMIC DNA]</scope>
    <source>
        <strain evidence="2">zdho120</strain>
    </source>
</reference>
<dbReference type="OrthoDB" id="129759at2759"/>
<dbReference type="Proteomes" id="UP000198211">
    <property type="component" value="Unassembled WGS sequence"/>
</dbReference>
<gene>
    <name evidence="1" type="ORF">PHMEG_0006488</name>
</gene>
<dbReference type="EMBL" id="NBNE01000461">
    <property type="protein sequence ID" value="OWZ19288.1"/>
    <property type="molecule type" value="Genomic_DNA"/>
</dbReference>
<accession>A0A225WPM9</accession>
<evidence type="ECO:0000313" key="1">
    <source>
        <dbReference type="EMBL" id="OWZ19288.1"/>
    </source>
</evidence>
<dbReference type="AlphaFoldDB" id="A0A225WPM9"/>